<feature type="transmembrane region" description="Helical" evidence="10">
    <location>
        <begin position="115"/>
        <end position="133"/>
    </location>
</feature>
<reference evidence="12" key="1">
    <citation type="submission" date="2013-06" db="EMBL/GenBank/DDBJ databases">
        <authorList>
            <person name="Groh K."/>
        </authorList>
    </citation>
    <scope>NUCLEOTIDE SEQUENCE</scope>
    <source>
        <tissue evidence="12">Antennules</tissue>
    </source>
</reference>
<dbReference type="EMBL" id="HABY01000082">
    <property type="protein sequence ID" value="CDK12611.1"/>
    <property type="molecule type" value="Transcribed_RNA"/>
</dbReference>
<organism evidence="12">
    <name type="scientific">Coenobita clypeatus</name>
    <dbReference type="NCBI Taxonomy" id="474045"/>
    <lineage>
        <taxon>Eukaryota</taxon>
        <taxon>Metazoa</taxon>
        <taxon>Ecdysozoa</taxon>
        <taxon>Arthropoda</taxon>
        <taxon>Crustacea</taxon>
        <taxon>Multicrustacea</taxon>
        <taxon>Malacostraca</taxon>
        <taxon>Eumalacostraca</taxon>
        <taxon>Eucarida</taxon>
        <taxon>Decapoda</taxon>
        <taxon>Pleocyemata</taxon>
        <taxon>Anomura</taxon>
        <taxon>Paguroidea</taxon>
        <taxon>Coenobitidae</taxon>
        <taxon>Coenobita</taxon>
    </lineage>
</organism>
<evidence type="ECO:0000256" key="5">
    <source>
        <dbReference type="ARBA" id="ARBA00022989"/>
    </source>
</evidence>
<feature type="transmembrane region" description="Helical" evidence="10">
    <location>
        <begin position="84"/>
        <end position="103"/>
    </location>
</feature>
<dbReference type="InterPro" id="IPR052192">
    <property type="entry name" value="Insect_Ionotropic_Sensory_Rcpt"/>
</dbReference>
<evidence type="ECO:0000256" key="6">
    <source>
        <dbReference type="ARBA" id="ARBA00023136"/>
    </source>
</evidence>
<dbReference type="InterPro" id="IPR001320">
    <property type="entry name" value="Iontro_rcpt_C"/>
</dbReference>
<feature type="non-terminal residue" evidence="12">
    <location>
        <position position="335"/>
    </location>
</feature>
<keyword evidence="6 10" id="KW-0472">Membrane</keyword>
<feature type="region of interest" description="Disordered" evidence="9">
    <location>
        <begin position="312"/>
        <end position="335"/>
    </location>
</feature>
<evidence type="ECO:0000256" key="10">
    <source>
        <dbReference type="SAM" id="Phobius"/>
    </source>
</evidence>
<dbReference type="GO" id="GO:0005886">
    <property type="term" value="C:plasma membrane"/>
    <property type="evidence" value="ECO:0007669"/>
    <property type="project" value="UniProtKB-SubCell"/>
</dbReference>
<keyword evidence="7" id="KW-0675">Receptor</keyword>
<dbReference type="Pfam" id="PF00060">
    <property type="entry name" value="Lig_chan"/>
    <property type="match status" value="1"/>
</dbReference>
<evidence type="ECO:0000256" key="3">
    <source>
        <dbReference type="ARBA" id="ARBA00022475"/>
    </source>
</evidence>
<accession>W6MP01</accession>
<evidence type="ECO:0000256" key="9">
    <source>
        <dbReference type="SAM" id="MobiDB-lite"/>
    </source>
</evidence>
<name>W6MP01_9EUCA</name>
<evidence type="ECO:0000256" key="2">
    <source>
        <dbReference type="ARBA" id="ARBA00008685"/>
    </source>
</evidence>
<sequence>LMYLARALNFTLYILPSRNWDEVTDQVEARQSFVASIFFPVLPIYLERFDLTYSIDQDTLGFAMAKPVLEPSWLSFYYPLGNQVWAGVFTSTLAICFTLAWITRTEVWQSKHGRLSSGSVVVEVVGSFLGQGLFDGHSSSRSNYILVGSWLMFGVVIGTGYRGSLIASLNFPRQPPTPQTAEELIKAVERITLESYGLALKNTFLHSTSEVLQELGHVIYLGVSAVEGIRDSFVKKQAHINTPTYLKFIIAQNFTNADGSRSAYVGRGRIVPTPYAWPLPHDAPYKHLFDKYILAIREAGLYMQWEEETRAKVAHTSRTTQRNQQRKREQEQLSE</sequence>
<keyword evidence="3" id="KW-1003">Cell membrane</keyword>
<feature type="compositionally biased region" description="Basic and acidic residues" evidence="9">
    <location>
        <begin position="326"/>
        <end position="335"/>
    </location>
</feature>
<comment type="similarity">
    <text evidence="2">Belongs to the glutamate-gated ion channel (TC 1.A.10.1) family.</text>
</comment>
<evidence type="ECO:0000256" key="1">
    <source>
        <dbReference type="ARBA" id="ARBA00004651"/>
    </source>
</evidence>
<keyword evidence="8" id="KW-0325">Glycoprotein</keyword>
<dbReference type="AlphaFoldDB" id="W6MP01"/>
<dbReference type="GO" id="GO:0050906">
    <property type="term" value="P:detection of stimulus involved in sensory perception"/>
    <property type="evidence" value="ECO:0007669"/>
    <property type="project" value="UniProtKB-ARBA"/>
</dbReference>
<dbReference type="PANTHER" id="PTHR42643">
    <property type="entry name" value="IONOTROPIC RECEPTOR 20A-RELATED"/>
    <property type="match status" value="1"/>
</dbReference>
<gene>
    <name evidence="12" type="primary">IR2</name>
</gene>
<evidence type="ECO:0000256" key="8">
    <source>
        <dbReference type="ARBA" id="ARBA00023180"/>
    </source>
</evidence>
<reference evidence="12" key="2">
    <citation type="submission" date="2014-02" db="EMBL/GenBank/DDBJ databases">
        <title>The hermit crab's nose antennal transcriptomics.</title>
        <authorList>
            <person name="Groh K.C."/>
            <person name="Vogel H."/>
            <person name="Stensmyr M.C."/>
            <person name="Grosse-Wilde E."/>
            <person name="Hansson B.S."/>
        </authorList>
    </citation>
    <scope>NUCLEOTIDE SEQUENCE</scope>
    <source>
        <tissue evidence="12">Antennules</tissue>
    </source>
</reference>
<feature type="domain" description="Ionotropic glutamate receptor C-terminal" evidence="11">
    <location>
        <begin position="83"/>
        <end position="314"/>
    </location>
</feature>
<evidence type="ECO:0000259" key="11">
    <source>
        <dbReference type="Pfam" id="PF00060"/>
    </source>
</evidence>
<feature type="transmembrane region" description="Helical" evidence="10">
    <location>
        <begin position="145"/>
        <end position="163"/>
    </location>
</feature>
<keyword evidence="4 10" id="KW-0812">Transmembrane</keyword>
<protein>
    <submittedName>
        <fullName evidence="12">IR2 protein</fullName>
    </submittedName>
</protein>
<proteinExistence type="inferred from homology"/>
<keyword evidence="5 10" id="KW-1133">Transmembrane helix</keyword>
<evidence type="ECO:0000256" key="4">
    <source>
        <dbReference type="ARBA" id="ARBA00022692"/>
    </source>
</evidence>
<dbReference type="Gene3D" id="1.10.287.70">
    <property type="match status" value="1"/>
</dbReference>
<feature type="non-terminal residue" evidence="12">
    <location>
        <position position="1"/>
    </location>
</feature>
<evidence type="ECO:0000313" key="12">
    <source>
        <dbReference type="EMBL" id="CDK12611.1"/>
    </source>
</evidence>
<dbReference type="GO" id="GO:0015276">
    <property type="term" value="F:ligand-gated monoatomic ion channel activity"/>
    <property type="evidence" value="ECO:0007669"/>
    <property type="project" value="InterPro"/>
</dbReference>
<dbReference type="PANTHER" id="PTHR42643:SF24">
    <property type="entry name" value="IONOTROPIC RECEPTOR 60A"/>
    <property type="match status" value="1"/>
</dbReference>
<evidence type="ECO:0000256" key="7">
    <source>
        <dbReference type="ARBA" id="ARBA00023170"/>
    </source>
</evidence>
<dbReference type="SUPFAM" id="SSF53850">
    <property type="entry name" value="Periplasmic binding protein-like II"/>
    <property type="match status" value="1"/>
</dbReference>
<comment type="subcellular location">
    <subcellularLocation>
        <location evidence="1">Cell membrane</location>
        <topology evidence="1">Multi-pass membrane protein</topology>
    </subcellularLocation>
</comment>